<reference evidence="2 3" key="1">
    <citation type="submission" date="2017-09" db="EMBL/GenBank/DDBJ databases">
        <authorList>
            <person name="Ehlers B."/>
            <person name="Leendertz F.H."/>
        </authorList>
    </citation>
    <scope>NUCLEOTIDE SEQUENCE [LARGE SCALE GENOMIC DNA]</scope>
</reference>
<feature type="transmembrane region" description="Helical" evidence="1">
    <location>
        <begin position="46"/>
        <end position="67"/>
    </location>
</feature>
<feature type="transmembrane region" description="Helical" evidence="1">
    <location>
        <begin position="12"/>
        <end position="39"/>
    </location>
</feature>
<keyword evidence="1" id="KW-0472">Membrane</keyword>
<organism evidence="2 3">
    <name type="scientific">Pseudomonas phage ventosus</name>
    <dbReference type="NCBI Taxonomy" id="2048980"/>
    <lineage>
        <taxon>Viruses</taxon>
        <taxon>Duplodnaviria</taxon>
        <taxon>Heunggongvirae</taxon>
        <taxon>Uroviricota</taxon>
        <taxon>Caudoviricetes</taxon>
        <taxon>Vandenendeviridae</taxon>
        <taxon>Gorskivirinae</taxon>
        <taxon>Ventosusvirus</taxon>
        <taxon>Ventosusvirus ventosus</taxon>
    </lineage>
</organism>
<evidence type="ECO:0008006" key="4">
    <source>
        <dbReference type="Google" id="ProtNLM"/>
    </source>
</evidence>
<keyword evidence="3" id="KW-1185">Reference proteome</keyword>
<accession>A0A2H4P841</accession>
<dbReference type="Proteomes" id="UP000241096">
    <property type="component" value="Segment"/>
</dbReference>
<evidence type="ECO:0000256" key="1">
    <source>
        <dbReference type="SAM" id="Phobius"/>
    </source>
</evidence>
<proteinExistence type="predicted"/>
<name>A0A2H4P841_9CAUD</name>
<protein>
    <recommendedName>
        <fullName evidence="4">Transmembrane protein</fullName>
    </recommendedName>
</protein>
<keyword evidence="1" id="KW-1133">Transmembrane helix</keyword>
<dbReference type="EMBL" id="MG018930">
    <property type="protein sequence ID" value="ATW58354.1"/>
    <property type="molecule type" value="Genomic_DNA"/>
</dbReference>
<evidence type="ECO:0000313" key="3">
    <source>
        <dbReference type="Proteomes" id="UP000241096"/>
    </source>
</evidence>
<gene>
    <name evidence="2" type="ORF">CNR37_00147</name>
</gene>
<evidence type="ECO:0000313" key="2">
    <source>
        <dbReference type="EMBL" id="ATW58354.1"/>
    </source>
</evidence>
<sequence>MNPLKVLESNSFLLGLLLMVVMLAVFKELVAVVTVMVLLGLTAKGVMLVVLDVFLLYIIPVCMAEWAPLVDGEKKC</sequence>
<keyword evidence="1" id="KW-0812">Transmembrane</keyword>